<accession>A0A6A5V5Y8</accession>
<name>A0A6A5V5Y8_9PLEO</name>
<evidence type="ECO:0000256" key="1">
    <source>
        <dbReference type="SAM" id="MobiDB-lite"/>
    </source>
</evidence>
<reference evidence="3" key="1">
    <citation type="journal article" date="2020" name="Stud. Mycol.">
        <title>101 Dothideomycetes genomes: a test case for predicting lifestyles and emergence of pathogens.</title>
        <authorList>
            <person name="Haridas S."/>
            <person name="Albert R."/>
            <person name="Binder M."/>
            <person name="Bloem J."/>
            <person name="Labutti K."/>
            <person name="Salamov A."/>
            <person name="Andreopoulos B."/>
            <person name="Baker S."/>
            <person name="Barry K."/>
            <person name="Bills G."/>
            <person name="Bluhm B."/>
            <person name="Cannon C."/>
            <person name="Castanera R."/>
            <person name="Culley D."/>
            <person name="Daum C."/>
            <person name="Ezra D."/>
            <person name="Gonzalez J."/>
            <person name="Henrissat B."/>
            <person name="Kuo A."/>
            <person name="Liang C."/>
            <person name="Lipzen A."/>
            <person name="Lutzoni F."/>
            <person name="Magnuson J."/>
            <person name="Mondo S."/>
            <person name="Nolan M."/>
            <person name="Ohm R."/>
            <person name="Pangilinan J."/>
            <person name="Park H.-J."/>
            <person name="Ramirez L."/>
            <person name="Alfaro M."/>
            <person name="Sun H."/>
            <person name="Tritt A."/>
            <person name="Yoshinaga Y."/>
            <person name="Zwiers L.-H."/>
            <person name="Turgeon B."/>
            <person name="Goodwin S."/>
            <person name="Spatafora J."/>
            <person name="Crous P."/>
            <person name="Grigoriev I."/>
        </authorList>
    </citation>
    <scope>NUCLEOTIDE SEQUENCE</scope>
    <source>
        <strain evidence="3">CBS 107.79</strain>
    </source>
</reference>
<keyword evidence="2" id="KW-1133">Transmembrane helix</keyword>
<feature type="transmembrane region" description="Helical" evidence="2">
    <location>
        <begin position="6"/>
        <end position="32"/>
    </location>
</feature>
<feature type="compositionally biased region" description="Basic and acidic residues" evidence="1">
    <location>
        <begin position="263"/>
        <end position="276"/>
    </location>
</feature>
<dbReference type="PANTHER" id="PTHR33048:SF2">
    <property type="entry name" value="SRPK"/>
    <property type="match status" value="1"/>
</dbReference>
<keyword evidence="4" id="KW-1185">Reference proteome</keyword>
<sequence>MTSDGYLMVLAGTFYLAETIAAHFFVAVYLGMANNNVLPERRAILDPDSLEWRYTVNGSKTHIIGWFTYTGIFWTLRCCWTLYYTRLTDGVQRMDIRIKIAGTCMVVFKCWPLHRQWQIHPNPGNNCYPGASKLQISFVMAINTITDMYLMAIPVPFGPTQPSESGQRSVRESFLAVVISNGPMVFPLFKRWIYAATGMVSSHRKSSKSAFYPLDSVNKNGERKHTGASSGGQSCSKRSRGFQHPLSMPNDTAWGSDEANVTVKKDGTTTMVKDEGSQTSADTDGVDEN</sequence>
<dbReference type="EMBL" id="ML976717">
    <property type="protein sequence ID" value="KAF1968737.1"/>
    <property type="molecule type" value="Genomic_DNA"/>
</dbReference>
<gene>
    <name evidence="3" type="ORF">BU23DRAFT_572133</name>
</gene>
<dbReference type="PANTHER" id="PTHR33048">
    <property type="entry name" value="PTH11-LIKE INTEGRAL MEMBRANE PROTEIN (AFU_ORTHOLOGUE AFUA_5G11245)"/>
    <property type="match status" value="1"/>
</dbReference>
<dbReference type="Proteomes" id="UP000800036">
    <property type="component" value="Unassembled WGS sequence"/>
</dbReference>
<dbReference type="InterPro" id="IPR052337">
    <property type="entry name" value="SAT4-like"/>
</dbReference>
<evidence type="ECO:0000313" key="3">
    <source>
        <dbReference type="EMBL" id="KAF1968737.1"/>
    </source>
</evidence>
<feature type="region of interest" description="Disordered" evidence="1">
    <location>
        <begin position="216"/>
        <end position="289"/>
    </location>
</feature>
<proteinExistence type="predicted"/>
<dbReference type="AlphaFoldDB" id="A0A6A5V5Y8"/>
<keyword evidence="2" id="KW-0812">Transmembrane</keyword>
<keyword evidence="2" id="KW-0472">Membrane</keyword>
<evidence type="ECO:0000256" key="2">
    <source>
        <dbReference type="SAM" id="Phobius"/>
    </source>
</evidence>
<feature type="compositionally biased region" description="Polar residues" evidence="1">
    <location>
        <begin position="227"/>
        <end position="236"/>
    </location>
</feature>
<organism evidence="3 4">
    <name type="scientific">Bimuria novae-zelandiae CBS 107.79</name>
    <dbReference type="NCBI Taxonomy" id="1447943"/>
    <lineage>
        <taxon>Eukaryota</taxon>
        <taxon>Fungi</taxon>
        <taxon>Dikarya</taxon>
        <taxon>Ascomycota</taxon>
        <taxon>Pezizomycotina</taxon>
        <taxon>Dothideomycetes</taxon>
        <taxon>Pleosporomycetidae</taxon>
        <taxon>Pleosporales</taxon>
        <taxon>Massarineae</taxon>
        <taxon>Didymosphaeriaceae</taxon>
        <taxon>Bimuria</taxon>
    </lineage>
</organism>
<protein>
    <submittedName>
        <fullName evidence="3">Uncharacterized protein</fullName>
    </submittedName>
</protein>
<dbReference type="OrthoDB" id="2988756at2759"/>
<evidence type="ECO:0000313" key="4">
    <source>
        <dbReference type="Proteomes" id="UP000800036"/>
    </source>
</evidence>